<dbReference type="Proteomes" id="UP000220828">
    <property type="component" value="Unassembled WGS sequence"/>
</dbReference>
<dbReference type="Pfam" id="PF07715">
    <property type="entry name" value="Plug"/>
    <property type="match status" value="1"/>
</dbReference>
<dbReference type="GO" id="GO:0009279">
    <property type="term" value="C:cell outer membrane"/>
    <property type="evidence" value="ECO:0007669"/>
    <property type="project" value="UniProtKB-SubCell"/>
</dbReference>
<keyword evidence="5 7" id="KW-0472">Membrane</keyword>
<proteinExistence type="inferred from homology"/>
<dbReference type="EMBL" id="PCMW01000036">
    <property type="protein sequence ID" value="PDS24796.1"/>
    <property type="molecule type" value="Genomic_DNA"/>
</dbReference>
<feature type="domain" description="TonB-dependent receptor plug" evidence="8">
    <location>
        <begin position="149"/>
        <end position="225"/>
    </location>
</feature>
<name>A0A2H3KJ65_9FLAO</name>
<dbReference type="RefSeq" id="WP_097553995.1">
    <property type="nucleotide sequence ID" value="NZ_PCMW01000036.1"/>
</dbReference>
<accession>A0A2H3KJ65</accession>
<dbReference type="SUPFAM" id="SSF56935">
    <property type="entry name" value="Porins"/>
    <property type="match status" value="1"/>
</dbReference>
<keyword evidence="6 7" id="KW-0998">Cell outer membrane</keyword>
<keyword evidence="10" id="KW-0675">Receptor</keyword>
<dbReference type="Gene3D" id="2.40.170.20">
    <property type="entry name" value="TonB-dependent receptor, beta-barrel domain"/>
    <property type="match status" value="1"/>
</dbReference>
<dbReference type="OrthoDB" id="8764943at2"/>
<dbReference type="InterPro" id="IPR036942">
    <property type="entry name" value="Beta-barrel_TonB_sf"/>
</dbReference>
<evidence type="ECO:0000259" key="9">
    <source>
        <dbReference type="Pfam" id="PF14905"/>
    </source>
</evidence>
<dbReference type="PANTHER" id="PTHR40980">
    <property type="entry name" value="PLUG DOMAIN-CONTAINING PROTEIN"/>
    <property type="match status" value="1"/>
</dbReference>
<evidence type="ECO:0000256" key="1">
    <source>
        <dbReference type="ARBA" id="ARBA00004571"/>
    </source>
</evidence>
<reference evidence="10 11" key="1">
    <citation type="submission" date="2017-09" db="EMBL/GenBank/DDBJ databases">
        <title>Whole genomes of Flavobacteriaceae.</title>
        <authorList>
            <person name="Stine C."/>
            <person name="Li C."/>
            <person name="Tadesse D."/>
        </authorList>
    </citation>
    <scope>NUCLEOTIDE SEQUENCE [LARGE SCALE GENOMIC DNA]</scope>
    <source>
        <strain evidence="10 11">ATCC 35036</strain>
    </source>
</reference>
<organism evidence="10 11">
    <name type="scientific">Flavobacterium branchiophilum</name>
    <dbReference type="NCBI Taxonomy" id="55197"/>
    <lineage>
        <taxon>Bacteria</taxon>
        <taxon>Pseudomonadati</taxon>
        <taxon>Bacteroidota</taxon>
        <taxon>Flavobacteriia</taxon>
        <taxon>Flavobacteriales</taxon>
        <taxon>Flavobacteriaceae</taxon>
        <taxon>Flavobacterium</taxon>
    </lineage>
</organism>
<evidence type="ECO:0000259" key="8">
    <source>
        <dbReference type="Pfam" id="PF07715"/>
    </source>
</evidence>
<evidence type="ECO:0000313" key="10">
    <source>
        <dbReference type="EMBL" id="PDS24796.1"/>
    </source>
</evidence>
<dbReference type="PROSITE" id="PS52016">
    <property type="entry name" value="TONB_DEPENDENT_REC_3"/>
    <property type="match status" value="1"/>
</dbReference>
<dbReference type="InterPro" id="IPR041700">
    <property type="entry name" value="OMP_b-brl_3"/>
</dbReference>
<dbReference type="InterPro" id="IPR012910">
    <property type="entry name" value="Plug_dom"/>
</dbReference>
<dbReference type="InterPro" id="IPR037066">
    <property type="entry name" value="Plug_dom_sf"/>
</dbReference>
<dbReference type="AlphaFoldDB" id="A0A2H3KJ65"/>
<comment type="similarity">
    <text evidence="7">Belongs to the TonB-dependent receptor family.</text>
</comment>
<protein>
    <submittedName>
        <fullName evidence="10">TonB-dependent receptor</fullName>
    </submittedName>
</protein>
<evidence type="ECO:0000256" key="5">
    <source>
        <dbReference type="ARBA" id="ARBA00023136"/>
    </source>
</evidence>
<dbReference type="InterPro" id="IPR039426">
    <property type="entry name" value="TonB-dep_rcpt-like"/>
</dbReference>
<comment type="caution">
    <text evidence="10">The sequence shown here is derived from an EMBL/GenBank/DDBJ whole genome shotgun (WGS) entry which is preliminary data.</text>
</comment>
<dbReference type="Pfam" id="PF14905">
    <property type="entry name" value="OMP_b-brl_3"/>
    <property type="match status" value="1"/>
</dbReference>
<sequence length="817" mass="92458">MKKIQFLCLSIVSLLQIVGYAQGRPAGNKISITGKIVEKTSNQPLEYATVTLINTKNNKMIFGGIANATGDFGVEIFPGIYDIKIEFISFKPIEIKSKELLSATNLGVIKIAENPSQLNEVVVRAEKSTVEIKLDKKVYNVGQDMMVKGGNASDVLGNVPSVTVDSDGNVSLRGNENVRVLIDGRPSNAVNITDALKNIAADAIDKVEVVTNPSARYDAEGGAGILNIILKKGKNNGLNGVITATIGNPKNNGLMGNVNYKSKEFNFFTTIGYNDNYTYGKGLTDSEYLNSDGTFQKTLNERSKRERERSGYNYNFGMDWYLSKTLTWTNAVTARQNNGLSPEMVHYYNYETSGNYERIRFNEQISNNSDVEYNSNFTKKFKKDGHKLTIDGTFSKNKNNDDSVIQDAIVGLENEATKDETTNYQTQNRSLIQSDYVLPLQKNSQLEAGYKGDFNQMTNQYKVGSYDVFGQYTPNLLFTNTFTYSEKINALYLQFGSKINKFSYLFGLRYENSNIEFRLENETKQKLYENWFPSAFLNYQITETTHLSLNYSKRLARPRGRFIAPFSGYTSNINLFQGNPDINPSFTDAFDLGLLTKWKKITITSSIYFNNTQNAMQFIRRPNGIIIDGTAVLVSTPVNLDQEIRYGLECNINYNPFKWWKLNGNFNLFKSQIKGSFSYNLLSTNELITSTVDRNAESWFARISSRITLPYKIDFQANGNYMAPQNTAQGKSLAMYMVNLAFSKDILKDKATLSLNVSDLFNTAKMYRQFNLPTLNSYSEMQRRVRQINLTFSYRFNKKKTEREKPARSEEMGGGDF</sequence>
<dbReference type="PANTHER" id="PTHR40980:SF4">
    <property type="entry name" value="TONB-DEPENDENT RECEPTOR-LIKE BETA-BARREL DOMAIN-CONTAINING PROTEIN"/>
    <property type="match status" value="1"/>
</dbReference>
<dbReference type="Pfam" id="PF13715">
    <property type="entry name" value="CarbopepD_reg_2"/>
    <property type="match status" value="1"/>
</dbReference>
<keyword evidence="2 7" id="KW-0813">Transport</keyword>
<evidence type="ECO:0000256" key="6">
    <source>
        <dbReference type="ARBA" id="ARBA00023237"/>
    </source>
</evidence>
<keyword evidence="3 7" id="KW-1134">Transmembrane beta strand</keyword>
<evidence type="ECO:0000256" key="3">
    <source>
        <dbReference type="ARBA" id="ARBA00022452"/>
    </source>
</evidence>
<evidence type="ECO:0000313" key="11">
    <source>
        <dbReference type="Proteomes" id="UP000220828"/>
    </source>
</evidence>
<dbReference type="Gene3D" id="2.170.130.10">
    <property type="entry name" value="TonB-dependent receptor, plug domain"/>
    <property type="match status" value="1"/>
</dbReference>
<dbReference type="SUPFAM" id="SSF49464">
    <property type="entry name" value="Carboxypeptidase regulatory domain-like"/>
    <property type="match status" value="1"/>
</dbReference>
<feature type="domain" description="Outer membrane protein beta-barrel" evidence="9">
    <location>
        <begin position="379"/>
        <end position="794"/>
    </location>
</feature>
<gene>
    <name evidence="10" type="ORF">B0A77_07035</name>
</gene>
<dbReference type="InterPro" id="IPR008969">
    <property type="entry name" value="CarboxyPept-like_regulatory"/>
</dbReference>
<evidence type="ECO:0000256" key="4">
    <source>
        <dbReference type="ARBA" id="ARBA00022692"/>
    </source>
</evidence>
<comment type="subcellular location">
    <subcellularLocation>
        <location evidence="1 7">Cell outer membrane</location>
        <topology evidence="1 7">Multi-pass membrane protein</topology>
    </subcellularLocation>
</comment>
<evidence type="ECO:0000256" key="7">
    <source>
        <dbReference type="PROSITE-ProRule" id="PRU01360"/>
    </source>
</evidence>
<keyword evidence="4 7" id="KW-0812">Transmembrane</keyword>
<evidence type="ECO:0000256" key="2">
    <source>
        <dbReference type="ARBA" id="ARBA00022448"/>
    </source>
</evidence>